<dbReference type="Proteomes" id="UP000446768">
    <property type="component" value="Unassembled WGS sequence"/>
</dbReference>
<dbReference type="AlphaFoldDB" id="A0A7X2IKF7"/>
<evidence type="ECO:0000256" key="1">
    <source>
        <dbReference type="ARBA" id="ARBA00004514"/>
    </source>
</evidence>
<keyword evidence="3" id="KW-1005">Bacterial flagellum biogenesis</keyword>
<dbReference type="RefSeq" id="WP_154371917.1">
    <property type="nucleotide sequence ID" value="NZ_WKJJ01000003.1"/>
</dbReference>
<comment type="caution">
    <text evidence="6">The sequence shown here is derived from an EMBL/GenBank/DDBJ whole genome shotgun (WGS) entry which is preliminary data.</text>
</comment>
<protein>
    <recommendedName>
        <fullName evidence="5">Flagellar protein FliT</fullName>
    </recommendedName>
</protein>
<gene>
    <name evidence="6" type="ORF">GJ700_06910</name>
</gene>
<evidence type="ECO:0000256" key="5">
    <source>
        <dbReference type="ARBA" id="ARBA00093797"/>
    </source>
</evidence>
<keyword evidence="6" id="KW-0966">Cell projection</keyword>
<evidence type="ECO:0000256" key="4">
    <source>
        <dbReference type="ARBA" id="ARBA00023186"/>
    </source>
</evidence>
<reference evidence="6 7" key="1">
    <citation type="submission" date="2019-11" db="EMBL/GenBank/DDBJ databases">
        <title>Novel species isolated from a subtropical stream in China.</title>
        <authorList>
            <person name="Lu H."/>
        </authorList>
    </citation>
    <scope>NUCLEOTIDE SEQUENCE [LARGE SCALE GENOMIC DNA]</scope>
    <source>
        <strain evidence="6 7">FT92W</strain>
    </source>
</reference>
<keyword evidence="4" id="KW-0143">Chaperone</keyword>
<dbReference type="EMBL" id="WKJJ01000003">
    <property type="protein sequence ID" value="MRV71450.1"/>
    <property type="molecule type" value="Genomic_DNA"/>
</dbReference>
<sequence length="109" mass="12507">MMTNQQVLTVYAEMADLTEQMLDAATRSEWEQLVELEQRCAAHVRTLQSEEGQQPLVGEQRERKVELIRKMLTADRKIRDITMPWMAQLSALINSTGTERRLVNAYGGV</sequence>
<evidence type="ECO:0000313" key="6">
    <source>
        <dbReference type="EMBL" id="MRV71450.1"/>
    </source>
</evidence>
<name>A0A7X2IKF7_9BURK</name>
<evidence type="ECO:0000256" key="2">
    <source>
        <dbReference type="ARBA" id="ARBA00022490"/>
    </source>
</evidence>
<proteinExistence type="predicted"/>
<dbReference type="InterPro" id="IPR008622">
    <property type="entry name" value="FliT"/>
</dbReference>
<keyword evidence="2" id="KW-0963">Cytoplasm</keyword>
<keyword evidence="6" id="KW-0969">Cilium</keyword>
<dbReference type="GO" id="GO:0044781">
    <property type="term" value="P:bacterial-type flagellum organization"/>
    <property type="evidence" value="ECO:0007669"/>
    <property type="project" value="UniProtKB-KW"/>
</dbReference>
<keyword evidence="7" id="KW-1185">Reference proteome</keyword>
<evidence type="ECO:0000313" key="7">
    <source>
        <dbReference type="Proteomes" id="UP000446768"/>
    </source>
</evidence>
<evidence type="ECO:0000256" key="3">
    <source>
        <dbReference type="ARBA" id="ARBA00022795"/>
    </source>
</evidence>
<comment type="subcellular location">
    <subcellularLocation>
        <location evidence="1">Cytoplasm</location>
        <location evidence="1">Cytosol</location>
    </subcellularLocation>
</comment>
<accession>A0A7X2IKF7</accession>
<keyword evidence="6" id="KW-0282">Flagellum</keyword>
<organism evidence="6 7">
    <name type="scientific">Pseudoduganella rivuli</name>
    <dbReference type="NCBI Taxonomy" id="2666085"/>
    <lineage>
        <taxon>Bacteria</taxon>
        <taxon>Pseudomonadati</taxon>
        <taxon>Pseudomonadota</taxon>
        <taxon>Betaproteobacteria</taxon>
        <taxon>Burkholderiales</taxon>
        <taxon>Oxalobacteraceae</taxon>
        <taxon>Telluria group</taxon>
        <taxon>Pseudoduganella</taxon>
    </lineage>
</organism>
<dbReference type="Pfam" id="PF05400">
    <property type="entry name" value="FliT"/>
    <property type="match status" value="1"/>
</dbReference>
<dbReference type="Gene3D" id="1.20.58.380">
    <property type="entry name" value="Flagellar protein flit"/>
    <property type="match status" value="1"/>
</dbReference>